<sequence>MNKIALVFILIFSIQCQSQTNVIDSKDRCNHSPLNRNDGSLYTKDISNKYDPFIGVWKWTSGNKEMILTLIKQTKYNLISGNFNYFEDRLVGYYIYKENGVTIIDTSGDDLMKGYGLNVNFDISCSGRVSTASFKDIKKEKYFIVGLEKISPTQMKFTGKVGEGTYHIGRTPTTVYLGSTFPLEMVFTKQ</sequence>
<proteinExistence type="predicted"/>
<evidence type="ECO:0000313" key="3">
    <source>
        <dbReference type="Proteomes" id="UP000662618"/>
    </source>
</evidence>
<evidence type="ECO:0000313" key="2">
    <source>
        <dbReference type="EMBL" id="CAD7802190.1"/>
    </source>
</evidence>
<comment type="caution">
    <text evidence="2">The sequence shown here is derived from an EMBL/GenBank/DDBJ whole genome shotgun (WGS) entry which is preliminary data.</text>
</comment>
<protein>
    <recommendedName>
        <fullName evidence="1">DUF6705 domain-containing protein</fullName>
    </recommendedName>
</protein>
<dbReference type="Proteomes" id="UP000662618">
    <property type="component" value="Unassembled WGS sequence"/>
</dbReference>
<dbReference type="AlphaFoldDB" id="A0A9N8MGF2"/>
<organism evidence="2 3">
    <name type="scientific">Chryseobacterium aquaeductus</name>
    <dbReference type="NCBI Taxonomy" id="2675056"/>
    <lineage>
        <taxon>Bacteria</taxon>
        <taxon>Pseudomonadati</taxon>
        <taxon>Bacteroidota</taxon>
        <taxon>Flavobacteriia</taxon>
        <taxon>Flavobacteriales</taxon>
        <taxon>Weeksellaceae</taxon>
        <taxon>Chryseobacterium group</taxon>
        <taxon>Chryseobacterium</taxon>
    </lineage>
</organism>
<feature type="domain" description="DUF6705" evidence="1">
    <location>
        <begin position="2"/>
        <end position="190"/>
    </location>
</feature>
<keyword evidence="3" id="KW-1185">Reference proteome</keyword>
<dbReference type="Pfam" id="PF20448">
    <property type="entry name" value="DUF6705"/>
    <property type="match status" value="1"/>
</dbReference>
<name>A0A9N8MGF2_9FLAO</name>
<gene>
    <name evidence="2" type="ORF">CHRY9390_00892</name>
</gene>
<evidence type="ECO:0000259" key="1">
    <source>
        <dbReference type="Pfam" id="PF20448"/>
    </source>
</evidence>
<dbReference type="EMBL" id="CAJIMS010000001">
    <property type="protein sequence ID" value="CAD7802190.1"/>
    <property type="molecule type" value="Genomic_DNA"/>
</dbReference>
<reference evidence="2" key="1">
    <citation type="submission" date="2020-12" db="EMBL/GenBank/DDBJ databases">
        <authorList>
            <person name="Rodrigo-Torres L."/>
            <person name="Arahal R. D."/>
            <person name="Lucena T."/>
        </authorList>
    </citation>
    <scope>NUCLEOTIDE SEQUENCE</scope>
    <source>
        <strain evidence="2">CECT 9390</strain>
    </source>
</reference>
<accession>A0A9N8MGF2</accession>
<dbReference type="InterPro" id="IPR046551">
    <property type="entry name" value="DUF6705"/>
</dbReference>